<dbReference type="AlphaFoldDB" id="A0AAI8V882"/>
<reference evidence="2" key="1">
    <citation type="submission" date="2023-10" db="EMBL/GenBank/DDBJ databases">
        <authorList>
            <person name="Hackl T."/>
        </authorList>
    </citation>
    <scope>NUCLEOTIDE SEQUENCE</scope>
</reference>
<keyword evidence="3" id="KW-1185">Reference proteome</keyword>
<organism evidence="2 3">
    <name type="scientific">Anthostomella pinea</name>
    <dbReference type="NCBI Taxonomy" id="933095"/>
    <lineage>
        <taxon>Eukaryota</taxon>
        <taxon>Fungi</taxon>
        <taxon>Dikarya</taxon>
        <taxon>Ascomycota</taxon>
        <taxon>Pezizomycotina</taxon>
        <taxon>Sordariomycetes</taxon>
        <taxon>Xylariomycetidae</taxon>
        <taxon>Xylariales</taxon>
        <taxon>Xylariaceae</taxon>
        <taxon>Anthostomella</taxon>
    </lineage>
</organism>
<comment type="caution">
    <text evidence="2">The sequence shown here is derived from an EMBL/GenBank/DDBJ whole genome shotgun (WGS) entry which is preliminary data.</text>
</comment>
<accession>A0AAI8V882</accession>
<feature type="region of interest" description="Disordered" evidence="1">
    <location>
        <begin position="236"/>
        <end position="283"/>
    </location>
</feature>
<evidence type="ECO:0000313" key="3">
    <source>
        <dbReference type="Proteomes" id="UP001295740"/>
    </source>
</evidence>
<dbReference type="Pfam" id="PF17233">
    <property type="entry name" value="DUF5308"/>
    <property type="match status" value="1"/>
</dbReference>
<dbReference type="EMBL" id="CAUWAG010000004">
    <property type="protein sequence ID" value="CAJ2502824.1"/>
    <property type="molecule type" value="Genomic_DNA"/>
</dbReference>
<evidence type="ECO:0000313" key="2">
    <source>
        <dbReference type="EMBL" id="CAJ2502824.1"/>
    </source>
</evidence>
<feature type="region of interest" description="Disordered" evidence="1">
    <location>
        <begin position="135"/>
        <end position="202"/>
    </location>
</feature>
<evidence type="ECO:0000256" key="1">
    <source>
        <dbReference type="SAM" id="MobiDB-lite"/>
    </source>
</evidence>
<dbReference type="InterPro" id="IPR035186">
    <property type="entry name" value="DUF5308"/>
</dbReference>
<gene>
    <name evidence="2" type="ORF">KHLLAP_LOCUS3292</name>
</gene>
<sequence length="283" mass="29485">MANLPVQHPNLSLHLTDRALNPLITSSSSSSRNSPSQLQALTSLSHTALNAHESALRLGLGSAQRIMVEHADGGPVLLQTFLNSKPSSASSSSSVAVAAAVGRITTATNGMARLSIANGDDQQEPGALALAASTRNGGLEDASPLTLSSTSPYTTTAGPSNSSNNPHLRGGADDPQTLHLDNNNPNNEQAEHDDDEEDANTPPMLVGLVVAPSADDTLDARRAAARLERVGREIQSRWTEVQDQSRNQSQSENLSQRQIRGRSRRQRGGAGGGVGGGEDVAGD</sequence>
<name>A0AAI8V882_9PEZI</name>
<proteinExistence type="predicted"/>
<feature type="compositionally biased region" description="Polar residues" evidence="1">
    <location>
        <begin position="236"/>
        <end position="255"/>
    </location>
</feature>
<feature type="compositionally biased region" description="Low complexity" evidence="1">
    <location>
        <begin position="143"/>
        <end position="156"/>
    </location>
</feature>
<feature type="compositionally biased region" description="Polar residues" evidence="1">
    <location>
        <begin position="157"/>
        <end position="166"/>
    </location>
</feature>
<dbReference type="Proteomes" id="UP001295740">
    <property type="component" value="Unassembled WGS sequence"/>
</dbReference>
<feature type="compositionally biased region" description="Gly residues" evidence="1">
    <location>
        <begin position="268"/>
        <end position="283"/>
    </location>
</feature>
<protein>
    <submittedName>
        <fullName evidence="2">Uu.00g102180.m01.CDS01</fullName>
    </submittedName>
</protein>